<keyword evidence="1" id="KW-0548">Nucleotidyltransferase</keyword>
<dbReference type="PANTHER" id="PTHR48462">
    <property type="entry name" value="PROTEIN, PUTATIVE-RELATED"/>
    <property type="match status" value="1"/>
</dbReference>
<dbReference type="OrthoDB" id="1720535at2759"/>
<proteinExistence type="predicted"/>
<dbReference type="Proteomes" id="UP000245207">
    <property type="component" value="Unassembled WGS sequence"/>
</dbReference>
<keyword evidence="1" id="KW-0808">Transferase</keyword>
<evidence type="ECO:0000313" key="1">
    <source>
        <dbReference type="EMBL" id="PWA35107.1"/>
    </source>
</evidence>
<dbReference type="EMBL" id="PKPP01020678">
    <property type="protein sequence ID" value="PWA35107.1"/>
    <property type="molecule type" value="Genomic_DNA"/>
</dbReference>
<evidence type="ECO:0000313" key="2">
    <source>
        <dbReference type="Proteomes" id="UP000245207"/>
    </source>
</evidence>
<comment type="caution">
    <text evidence="1">The sequence shown here is derived from an EMBL/GenBank/DDBJ whole genome shotgun (WGS) entry which is preliminary data.</text>
</comment>
<name>A0A2U1KEA4_ARTAN</name>
<gene>
    <name evidence="1" type="ORF">CTI12_AA612550</name>
</gene>
<protein>
    <submittedName>
        <fullName evidence="1">Reverse transcriptase domain-containing protein</fullName>
    </submittedName>
</protein>
<reference evidence="1 2" key="1">
    <citation type="journal article" date="2018" name="Mol. Plant">
        <title>The genome of Artemisia annua provides insight into the evolution of Asteraceae family and artemisinin biosynthesis.</title>
        <authorList>
            <person name="Shen Q."/>
            <person name="Zhang L."/>
            <person name="Liao Z."/>
            <person name="Wang S."/>
            <person name="Yan T."/>
            <person name="Shi P."/>
            <person name="Liu M."/>
            <person name="Fu X."/>
            <person name="Pan Q."/>
            <person name="Wang Y."/>
            <person name="Lv Z."/>
            <person name="Lu X."/>
            <person name="Zhang F."/>
            <person name="Jiang W."/>
            <person name="Ma Y."/>
            <person name="Chen M."/>
            <person name="Hao X."/>
            <person name="Li L."/>
            <person name="Tang Y."/>
            <person name="Lv G."/>
            <person name="Zhou Y."/>
            <person name="Sun X."/>
            <person name="Brodelius P.E."/>
            <person name="Rose J.K.C."/>
            <person name="Tang K."/>
        </authorList>
    </citation>
    <scope>NUCLEOTIDE SEQUENCE [LARGE SCALE GENOMIC DNA]</scope>
    <source>
        <strain evidence="2">cv. Huhao1</strain>
        <tissue evidence="1">Leaf</tissue>
    </source>
</reference>
<accession>A0A2U1KEA4</accession>
<keyword evidence="2" id="KW-1185">Reference proteome</keyword>
<dbReference type="AlphaFoldDB" id="A0A2U1KEA4"/>
<dbReference type="GO" id="GO:0003964">
    <property type="term" value="F:RNA-directed DNA polymerase activity"/>
    <property type="evidence" value="ECO:0007669"/>
    <property type="project" value="UniProtKB-KW"/>
</dbReference>
<organism evidence="1 2">
    <name type="scientific">Artemisia annua</name>
    <name type="common">Sweet wormwood</name>
    <dbReference type="NCBI Taxonomy" id="35608"/>
    <lineage>
        <taxon>Eukaryota</taxon>
        <taxon>Viridiplantae</taxon>
        <taxon>Streptophyta</taxon>
        <taxon>Embryophyta</taxon>
        <taxon>Tracheophyta</taxon>
        <taxon>Spermatophyta</taxon>
        <taxon>Magnoliopsida</taxon>
        <taxon>eudicotyledons</taxon>
        <taxon>Gunneridae</taxon>
        <taxon>Pentapetalae</taxon>
        <taxon>asterids</taxon>
        <taxon>campanulids</taxon>
        <taxon>Asterales</taxon>
        <taxon>Asteraceae</taxon>
        <taxon>Asteroideae</taxon>
        <taxon>Anthemideae</taxon>
        <taxon>Artemisiinae</taxon>
        <taxon>Artemisia</taxon>
    </lineage>
</organism>
<dbReference type="PANTHER" id="PTHR48462:SF1">
    <property type="entry name" value="PROTEIN, PUTATIVE-RELATED"/>
    <property type="match status" value="1"/>
</dbReference>
<keyword evidence="1" id="KW-0695">RNA-directed DNA polymerase</keyword>
<sequence length="133" mass="14953">MAGGGGFWTEVFGRSVGRSVQTTLCRILMTHESEKPGDAGSRRIRVVVGRDWWYLVLGSCKCRRGSVLAMRRASNVVDLMSLLPQLHDPWSELLLLRSCLGIVKVFFSLRTCQPVHMEVTALFFDKGLRDLIV</sequence>